<dbReference type="PANTHER" id="PTHR43798">
    <property type="entry name" value="MONOACYLGLYCEROL LIPASE"/>
    <property type="match status" value="1"/>
</dbReference>
<gene>
    <name evidence="5" type="ORF">QO010_000575</name>
</gene>
<dbReference type="PANTHER" id="PTHR43798:SF33">
    <property type="entry name" value="HYDROLASE, PUTATIVE (AFU_ORTHOLOGUE AFUA_2G14860)-RELATED"/>
    <property type="match status" value="1"/>
</dbReference>
<dbReference type="InterPro" id="IPR002410">
    <property type="entry name" value="Peptidase_S33"/>
</dbReference>
<feature type="chain" id="PRO_5045566468" evidence="3">
    <location>
        <begin position="20"/>
        <end position="361"/>
    </location>
</feature>
<feature type="domain" description="AB hydrolase-1" evidence="4">
    <location>
        <begin position="72"/>
        <end position="322"/>
    </location>
</feature>
<dbReference type="InterPro" id="IPR000073">
    <property type="entry name" value="AB_hydrolase_1"/>
</dbReference>
<proteinExistence type="inferred from homology"/>
<sequence>MRRFLLALALVLAPLTASVAEEPPKVDYEPARKIVTDAQAIVTPNGVQEAFNAPIGGIDQRISVRGADRRNPIILFIHGGPGSPEMPMSWSFQRPWEEYFTVVQWDQRAAGKTYAANPVPDPATLTPQRYVDDAIELIELLKARYGKQKIIVVGHSWGTVVGLSVAIQRPDLVQAYVGIGQIIDFRENERLGYDWTLAQARAAKNDKAIKDLEALAPYPGPGPLTIERVGVEREWNIHFGGLMAGRDNADAYFRTLRISPDYVDSDRKAFDAGSLLTITRMLPQMTDISFQSVRKVDVPVYFFLGRHDWTTPSSIAEAWLARLKAPAKGATWFENSAHLMPIEEPGKVFVTLLRDVGPKQP</sequence>
<accession>A0ABU0IPD4</accession>
<evidence type="ECO:0000313" key="6">
    <source>
        <dbReference type="Proteomes" id="UP001228905"/>
    </source>
</evidence>
<keyword evidence="6" id="KW-1185">Reference proteome</keyword>
<evidence type="ECO:0000313" key="5">
    <source>
        <dbReference type="EMBL" id="MDQ0462827.1"/>
    </source>
</evidence>
<dbReference type="InterPro" id="IPR029058">
    <property type="entry name" value="AB_hydrolase_fold"/>
</dbReference>
<dbReference type="InterPro" id="IPR050266">
    <property type="entry name" value="AB_hydrolase_sf"/>
</dbReference>
<evidence type="ECO:0000259" key="4">
    <source>
        <dbReference type="Pfam" id="PF00561"/>
    </source>
</evidence>
<dbReference type="Proteomes" id="UP001228905">
    <property type="component" value="Unassembled WGS sequence"/>
</dbReference>
<name>A0ABU0IPD4_9CAUL</name>
<dbReference type="Gene3D" id="3.40.50.1820">
    <property type="entry name" value="alpha/beta hydrolase"/>
    <property type="match status" value="1"/>
</dbReference>
<dbReference type="RefSeq" id="WP_307345717.1">
    <property type="nucleotide sequence ID" value="NZ_JAUSVS010000001.1"/>
</dbReference>
<dbReference type="SUPFAM" id="SSF53474">
    <property type="entry name" value="alpha/beta-Hydrolases"/>
    <property type="match status" value="1"/>
</dbReference>
<evidence type="ECO:0000256" key="1">
    <source>
        <dbReference type="ARBA" id="ARBA00010088"/>
    </source>
</evidence>
<evidence type="ECO:0000256" key="2">
    <source>
        <dbReference type="ARBA" id="ARBA00022801"/>
    </source>
</evidence>
<organism evidence="5 6">
    <name type="scientific">Caulobacter ginsengisoli</name>
    <dbReference type="NCBI Taxonomy" id="400775"/>
    <lineage>
        <taxon>Bacteria</taxon>
        <taxon>Pseudomonadati</taxon>
        <taxon>Pseudomonadota</taxon>
        <taxon>Alphaproteobacteria</taxon>
        <taxon>Caulobacterales</taxon>
        <taxon>Caulobacteraceae</taxon>
        <taxon>Caulobacter</taxon>
    </lineage>
</organism>
<dbReference type="EMBL" id="JAUSVS010000001">
    <property type="protein sequence ID" value="MDQ0462827.1"/>
    <property type="molecule type" value="Genomic_DNA"/>
</dbReference>
<dbReference type="PRINTS" id="PR00793">
    <property type="entry name" value="PROAMNOPTASE"/>
</dbReference>
<dbReference type="Pfam" id="PF00561">
    <property type="entry name" value="Abhydrolase_1"/>
    <property type="match status" value="1"/>
</dbReference>
<feature type="signal peptide" evidence="3">
    <location>
        <begin position="1"/>
        <end position="19"/>
    </location>
</feature>
<evidence type="ECO:0000256" key="3">
    <source>
        <dbReference type="SAM" id="SignalP"/>
    </source>
</evidence>
<comment type="similarity">
    <text evidence="1">Belongs to the peptidase S33 family.</text>
</comment>
<comment type="caution">
    <text evidence="5">The sequence shown here is derived from an EMBL/GenBank/DDBJ whole genome shotgun (WGS) entry which is preliminary data.</text>
</comment>
<reference evidence="5 6" key="1">
    <citation type="submission" date="2023-07" db="EMBL/GenBank/DDBJ databases">
        <title>Genomic Encyclopedia of Type Strains, Phase IV (KMG-IV): sequencing the most valuable type-strain genomes for metagenomic binning, comparative biology and taxonomic classification.</title>
        <authorList>
            <person name="Goeker M."/>
        </authorList>
    </citation>
    <scope>NUCLEOTIDE SEQUENCE [LARGE SCALE GENOMIC DNA]</scope>
    <source>
        <strain evidence="5 6">DSM 18695</strain>
    </source>
</reference>
<protein>
    <submittedName>
        <fullName evidence="5">Pimeloyl-ACP methyl ester carboxylesterase</fullName>
    </submittedName>
</protein>
<keyword evidence="3" id="KW-0732">Signal</keyword>
<keyword evidence="2" id="KW-0378">Hydrolase</keyword>